<dbReference type="VEuPathDB" id="TrichDB:TVAGG3_0648970"/>
<protein>
    <submittedName>
        <fullName evidence="4">Small GTP-binding protein, putative</fullName>
    </submittedName>
</protein>
<dbReference type="PROSITE" id="PS51421">
    <property type="entry name" value="RAS"/>
    <property type="match status" value="1"/>
</dbReference>
<accession>A2DT20</accession>
<gene>
    <name evidence="4" type="ORF">TVAG_004580</name>
</gene>
<dbReference type="Gene3D" id="3.40.50.300">
    <property type="entry name" value="P-loop containing nucleotide triphosphate hydrolases"/>
    <property type="match status" value="1"/>
</dbReference>
<organism evidence="4 5">
    <name type="scientific">Trichomonas vaginalis (strain ATCC PRA-98 / G3)</name>
    <dbReference type="NCBI Taxonomy" id="412133"/>
    <lineage>
        <taxon>Eukaryota</taxon>
        <taxon>Metamonada</taxon>
        <taxon>Parabasalia</taxon>
        <taxon>Trichomonadida</taxon>
        <taxon>Trichomonadidae</taxon>
        <taxon>Trichomonas</taxon>
    </lineage>
</organism>
<comment type="similarity">
    <text evidence="1">Belongs to the small GTPase superfamily. Rab family.</text>
</comment>
<dbReference type="PRINTS" id="PR00449">
    <property type="entry name" value="RASTRNSFRMNG"/>
</dbReference>
<dbReference type="VEuPathDB" id="TrichDB:TVAG_004580"/>
<dbReference type="KEGG" id="tva:4774427"/>
<name>A2DT20_TRIV3</name>
<keyword evidence="2" id="KW-0547">Nucleotide-binding</keyword>
<dbReference type="RefSeq" id="XP_001328650.1">
    <property type="nucleotide sequence ID" value="XM_001328615.1"/>
</dbReference>
<dbReference type="InterPro" id="IPR027417">
    <property type="entry name" value="P-loop_NTPase"/>
</dbReference>
<dbReference type="AlphaFoldDB" id="A2DT20"/>
<dbReference type="PANTHER" id="PTHR47981:SF20">
    <property type="entry name" value="RAS-RELATED PROTEIN RAB-7A"/>
    <property type="match status" value="1"/>
</dbReference>
<keyword evidence="3" id="KW-0342">GTP-binding</keyword>
<evidence type="ECO:0000313" key="4">
    <source>
        <dbReference type="EMBL" id="EAY16427.1"/>
    </source>
</evidence>
<dbReference type="PROSITE" id="PS51417">
    <property type="entry name" value="ARF"/>
    <property type="match status" value="1"/>
</dbReference>
<dbReference type="eggNOG" id="KOG0394">
    <property type="taxonomic scope" value="Eukaryota"/>
</dbReference>
<dbReference type="SMART" id="SM00174">
    <property type="entry name" value="RHO"/>
    <property type="match status" value="1"/>
</dbReference>
<reference evidence="4" key="1">
    <citation type="submission" date="2006-10" db="EMBL/GenBank/DDBJ databases">
        <authorList>
            <person name="Amadeo P."/>
            <person name="Zhao Q."/>
            <person name="Wortman J."/>
            <person name="Fraser-Liggett C."/>
            <person name="Carlton J."/>
        </authorList>
    </citation>
    <scope>NUCLEOTIDE SEQUENCE</scope>
    <source>
        <strain evidence="4">G3</strain>
    </source>
</reference>
<dbReference type="SUPFAM" id="SSF52540">
    <property type="entry name" value="P-loop containing nucleoside triphosphate hydrolases"/>
    <property type="match status" value="1"/>
</dbReference>
<dbReference type="PROSITE" id="PS51419">
    <property type="entry name" value="RAB"/>
    <property type="match status" value="1"/>
</dbReference>
<dbReference type="GO" id="GO:0030100">
    <property type="term" value="P:regulation of endocytosis"/>
    <property type="evidence" value="ECO:0000318"/>
    <property type="project" value="GO_Central"/>
</dbReference>
<dbReference type="GO" id="GO:0005768">
    <property type="term" value="C:endosome"/>
    <property type="evidence" value="ECO:0000318"/>
    <property type="project" value="GO_Central"/>
</dbReference>
<evidence type="ECO:0000256" key="2">
    <source>
        <dbReference type="ARBA" id="ARBA00022741"/>
    </source>
</evidence>
<dbReference type="GO" id="GO:0003924">
    <property type="term" value="F:GTPase activity"/>
    <property type="evidence" value="ECO:0000318"/>
    <property type="project" value="GO_Central"/>
</dbReference>
<dbReference type="FunFam" id="3.40.50.300:FF:001204">
    <property type="entry name" value="Small GTP-binding protein, putative"/>
    <property type="match status" value="1"/>
</dbReference>
<dbReference type="GO" id="GO:0005525">
    <property type="term" value="F:GTP binding"/>
    <property type="evidence" value="ECO:0000318"/>
    <property type="project" value="GO_Central"/>
</dbReference>
<dbReference type="NCBIfam" id="TIGR00231">
    <property type="entry name" value="small_GTP"/>
    <property type="match status" value="1"/>
</dbReference>
<keyword evidence="5" id="KW-1185">Reference proteome</keyword>
<dbReference type="OrthoDB" id="25896at2759"/>
<sequence>MSKYEASTAIDLKIVVLGSAGVGKTSIIYRYCNGTFQPGTMPTIGAGFFTHNIEIDKKDVNLLLWDTAGEERFKSVTPSLLHGANGMILVYDVTSKVSFKELSDYYEMFLETCEFKNGEDLPILAFGNKIDKEDWMTTEQEFDTWCETNKVPFHAMCSAKTGEGIAEPIKQLVELILTPQRITKTPALQIRPFPDDEKKGCC</sequence>
<dbReference type="Pfam" id="PF00071">
    <property type="entry name" value="Ras"/>
    <property type="match status" value="1"/>
</dbReference>
<reference evidence="4" key="2">
    <citation type="journal article" date="2007" name="Science">
        <title>Draft genome sequence of the sexually transmitted pathogen Trichomonas vaginalis.</title>
        <authorList>
            <person name="Carlton J.M."/>
            <person name="Hirt R.P."/>
            <person name="Silva J.C."/>
            <person name="Delcher A.L."/>
            <person name="Schatz M."/>
            <person name="Zhao Q."/>
            <person name="Wortman J.R."/>
            <person name="Bidwell S.L."/>
            <person name="Alsmark U.C.M."/>
            <person name="Besteiro S."/>
            <person name="Sicheritz-Ponten T."/>
            <person name="Noel C.J."/>
            <person name="Dacks J.B."/>
            <person name="Foster P.G."/>
            <person name="Simillion C."/>
            <person name="Van de Peer Y."/>
            <person name="Miranda-Saavedra D."/>
            <person name="Barton G.J."/>
            <person name="Westrop G.D."/>
            <person name="Mueller S."/>
            <person name="Dessi D."/>
            <person name="Fiori P.L."/>
            <person name="Ren Q."/>
            <person name="Paulsen I."/>
            <person name="Zhang H."/>
            <person name="Bastida-Corcuera F.D."/>
            <person name="Simoes-Barbosa A."/>
            <person name="Brown M.T."/>
            <person name="Hayes R.D."/>
            <person name="Mukherjee M."/>
            <person name="Okumura C.Y."/>
            <person name="Schneider R."/>
            <person name="Smith A.J."/>
            <person name="Vanacova S."/>
            <person name="Villalvazo M."/>
            <person name="Haas B.J."/>
            <person name="Pertea M."/>
            <person name="Feldblyum T.V."/>
            <person name="Utterback T.R."/>
            <person name="Shu C.L."/>
            <person name="Osoegawa K."/>
            <person name="de Jong P.J."/>
            <person name="Hrdy I."/>
            <person name="Horvathova L."/>
            <person name="Zubacova Z."/>
            <person name="Dolezal P."/>
            <person name="Malik S.B."/>
            <person name="Logsdon J.M. Jr."/>
            <person name="Henze K."/>
            <person name="Gupta A."/>
            <person name="Wang C.C."/>
            <person name="Dunne R.L."/>
            <person name="Upcroft J.A."/>
            <person name="Upcroft P."/>
            <person name="White O."/>
            <person name="Salzberg S.L."/>
            <person name="Tang P."/>
            <person name="Chiu C.-H."/>
            <person name="Lee Y.-S."/>
            <person name="Embley T.M."/>
            <person name="Coombs G.H."/>
            <person name="Mottram J.C."/>
            <person name="Tachezy J."/>
            <person name="Fraser-Liggett C.M."/>
            <person name="Johnson P.J."/>
        </authorList>
    </citation>
    <scope>NUCLEOTIDE SEQUENCE [LARGE SCALE GENOMIC DNA]</scope>
    <source>
        <strain evidence="4">G3</strain>
    </source>
</reference>
<dbReference type="SMART" id="SM00173">
    <property type="entry name" value="RAS"/>
    <property type="match status" value="1"/>
</dbReference>
<dbReference type="GO" id="GO:0016192">
    <property type="term" value="P:vesicle-mediated transport"/>
    <property type="evidence" value="ECO:0000318"/>
    <property type="project" value="GO_Central"/>
</dbReference>
<dbReference type="EMBL" id="DS113242">
    <property type="protein sequence ID" value="EAY16427.1"/>
    <property type="molecule type" value="Genomic_DNA"/>
</dbReference>
<dbReference type="InterPro" id="IPR005225">
    <property type="entry name" value="Small_GTP-bd"/>
</dbReference>
<dbReference type="InParanoid" id="A2DT20"/>
<dbReference type="STRING" id="5722.A2DT20"/>
<dbReference type="Proteomes" id="UP000001542">
    <property type="component" value="Unassembled WGS sequence"/>
</dbReference>
<dbReference type="CDD" id="cd00154">
    <property type="entry name" value="Rab"/>
    <property type="match status" value="1"/>
</dbReference>
<dbReference type="InterPro" id="IPR001806">
    <property type="entry name" value="Small_GTPase"/>
</dbReference>
<dbReference type="SMART" id="SM00176">
    <property type="entry name" value="RAN"/>
    <property type="match status" value="1"/>
</dbReference>
<evidence type="ECO:0000256" key="1">
    <source>
        <dbReference type="ARBA" id="ARBA00006270"/>
    </source>
</evidence>
<evidence type="ECO:0000313" key="5">
    <source>
        <dbReference type="Proteomes" id="UP000001542"/>
    </source>
</evidence>
<dbReference type="SMART" id="SM00175">
    <property type="entry name" value="RAB"/>
    <property type="match status" value="1"/>
</dbReference>
<dbReference type="PANTHER" id="PTHR47981">
    <property type="entry name" value="RAB FAMILY"/>
    <property type="match status" value="1"/>
</dbReference>
<dbReference type="SMR" id="A2DT20"/>
<dbReference type="SMART" id="SM00177">
    <property type="entry name" value="ARF"/>
    <property type="match status" value="1"/>
</dbReference>
<proteinExistence type="inferred from homology"/>
<evidence type="ECO:0000256" key="3">
    <source>
        <dbReference type="ARBA" id="ARBA00023134"/>
    </source>
</evidence>